<organism evidence="1 2">
    <name type="scientific">Schizopora paradoxa</name>
    <dbReference type="NCBI Taxonomy" id="27342"/>
    <lineage>
        <taxon>Eukaryota</taxon>
        <taxon>Fungi</taxon>
        <taxon>Dikarya</taxon>
        <taxon>Basidiomycota</taxon>
        <taxon>Agaricomycotina</taxon>
        <taxon>Agaricomycetes</taxon>
        <taxon>Hymenochaetales</taxon>
        <taxon>Schizoporaceae</taxon>
        <taxon>Schizopora</taxon>
    </lineage>
</organism>
<evidence type="ECO:0000313" key="2">
    <source>
        <dbReference type="Proteomes" id="UP000053477"/>
    </source>
</evidence>
<gene>
    <name evidence="1" type="ORF">SCHPADRAFT_946275</name>
</gene>
<dbReference type="InParanoid" id="A0A0H2RN11"/>
<name>A0A0H2RN11_9AGAM</name>
<protein>
    <submittedName>
        <fullName evidence="1">Uncharacterized protein</fullName>
    </submittedName>
</protein>
<sequence length="139" mass="15922">MSDQYALASRAQINANTNTWIGLSNQYANTVWKARGRDPYRNLIITNMLSELTTWIAAESGRKEIFRGNWEVTDEEITTPRNASEFVFYVKIHISEFGMSGGASPRAHVFQFEAYFAGNQFVSLPESEPKLVWSNSYRR</sequence>
<dbReference type="AlphaFoldDB" id="A0A0H2RN11"/>
<reference evidence="1 2" key="1">
    <citation type="submission" date="2015-04" db="EMBL/GenBank/DDBJ databases">
        <title>Complete genome sequence of Schizopora paradoxa KUC8140, a cosmopolitan wood degrader in East Asia.</title>
        <authorList>
            <consortium name="DOE Joint Genome Institute"/>
            <person name="Min B."/>
            <person name="Park H."/>
            <person name="Jang Y."/>
            <person name="Kim J.-J."/>
            <person name="Kim K.H."/>
            <person name="Pangilinan J."/>
            <person name="Lipzen A."/>
            <person name="Riley R."/>
            <person name="Grigoriev I.V."/>
            <person name="Spatafora J.W."/>
            <person name="Choi I.-G."/>
        </authorList>
    </citation>
    <scope>NUCLEOTIDE SEQUENCE [LARGE SCALE GENOMIC DNA]</scope>
    <source>
        <strain evidence="1 2">KUC8140</strain>
    </source>
</reference>
<proteinExistence type="predicted"/>
<dbReference type="Proteomes" id="UP000053477">
    <property type="component" value="Unassembled WGS sequence"/>
</dbReference>
<dbReference type="EMBL" id="KQ086225">
    <property type="protein sequence ID" value="KLO06226.1"/>
    <property type="molecule type" value="Genomic_DNA"/>
</dbReference>
<evidence type="ECO:0000313" key="1">
    <source>
        <dbReference type="EMBL" id="KLO06226.1"/>
    </source>
</evidence>
<keyword evidence="2" id="KW-1185">Reference proteome</keyword>
<accession>A0A0H2RN11</accession>